<dbReference type="PANTHER" id="PTHR21596">
    <property type="entry name" value="RIBONUCLEASE P SUBUNIT P38"/>
    <property type="match status" value="1"/>
</dbReference>
<dbReference type="InterPro" id="IPR045177">
    <property type="entry name" value="FDM1-5/IDN2"/>
</dbReference>
<feature type="coiled-coil region" evidence="1">
    <location>
        <begin position="255"/>
        <end position="296"/>
    </location>
</feature>
<reference evidence="4" key="1">
    <citation type="journal article" date="2019" name="Plant Biotechnol. J.">
        <title>Genome sequencing of the Australian wild diploid species Gossypium australe highlights disease resistance and delayed gland morphogenesis.</title>
        <authorList>
            <person name="Cai Y."/>
            <person name="Cai X."/>
            <person name="Wang Q."/>
            <person name="Wang P."/>
            <person name="Zhang Y."/>
            <person name="Cai C."/>
            <person name="Xu Y."/>
            <person name="Wang K."/>
            <person name="Zhou Z."/>
            <person name="Wang C."/>
            <person name="Geng S."/>
            <person name="Li B."/>
            <person name="Dong Q."/>
            <person name="Hou Y."/>
            <person name="Wang H."/>
            <person name="Ai P."/>
            <person name="Liu Z."/>
            <person name="Yi F."/>
            <person name="Sun M."/>
            <person name="An G."/>
            <person name="Cheng J."/>
            <person name="Zhang Y."/>
            <person name="Shi Q."/>
            <person name="Xie Y."/>
            <person name="Shi X."/>
            <person name="Chang Y."/>
            <person name="Huang F."/>
            <person name="Chen Y."/>
            <person name="Hong S."/>
            <person name="Mi L."/>
            <person name="Sun Q."/>
            <person name="Zhang L."/>
            <person name="Zhou B."/>
            <person name="Peng R."/>
            <person name="Zhang X."/>
            <person name="Liu F."/>
        </authorList>
    </citation>
    <scope>NUCLEOTIDE SEQUENCE [LARGE SCALE GENOMIC DNA]</scope>
    <source>
        <strain evidence="4">cv. PA1801</strain>
    </source>
</reference>
<dbReference type="OrthoDB" id="1892195at2759"/>
<comment type="caution">
    <text evidence="3">The sequence shown here is derived from an EMBL/GenBank/DDBJ whole genome shotgun (WGS) entry which is preliminary data.</text>
</comment>
<evidence type="ECO:0000256" key="1">
    <source>
        <dbReference type="SAM" id="Coils"/>
    </source>
</evidence>
<gene>
    <name evidence="3" type="ORF">EPI10_033007</name>
</gene>
<dbReference type="Pfam" id="PF03468">
    <property type="entry name" value="XS"/>
    <property type="match status" value="1"/>
</dbReference>
<evidence type="ECO:0000313" key="3">
    <source>
        <dbReference type="EMBL" id="KAA3489383.1"/>
    </source>
</evidence>
<dbReference type="InterPro" id="IPR038588">
    <property type="entry name" value="XS_domain_sf"/>
</dbReference>
<sequence>MDFSSGEESDLSESEINEYKEKPYEEIRSGKYKGKALSGNLKMPLLCWEEETRLQVQGPASTCVWKQYILPWMGIIMNIVAESKNIDELRDKGYWLNRFVKYKPSDVQCFWNEEDSTGQAVLTFTSKWVGFLNATEFEKAFESEHHAKKHWNGRQAQLGSNIYGWYARADDYHSDGPVRKVGKLQTISGIVQETDQDRSYVLAKLAAEIDLTNENLNELRYKYNTTTTSLSRTLEKRDRLHLDFIEDLRGKLQVMEHLKHGGAAVKEKMEELKNELKEKEDDLEDREATNKALINNEYRSNVELQEARKLLIQRSWVLEVIMGELDPMAFHDTSMPQQELLVHNHAAEALLHASMTELHGELTWFDDV</sequence>
<organism evidence="3 4">
    <name type="scientific">Gossypium australe</name>
    <dbReference type="NCBI Taxonomy" id="47621"/>
    <lineage>
        <taxon>Eukaryota</taxon>
        <taxon>Viridiplantae</taxon>
        <taxon>Streptophyta</taxon>
        <taxon>Embryophyta</taxon>
        <taxon>Tracheophyta</taxon>
        <taxon>Spermatophyta</taxon>
        <taxon>Magnoliopsida</taxon>
        <taxon>eudicotyledons</taxon>
        <taxon>Gunneridae</taxon>
        <taxon>Pentapetalae</taxon>
        <taxon>rosids</taxon>
        <taxon>malvids</taxon>
        <taxon>Malvales</taxon>
        <taxon>Malvaceae</taxon>
        <taxon>Malvoideae</taxon>
        <taxon>Gossypium</taxon>
    </lineage>
</organism>
<dbReference type="Gene3D" id="3.30.70.2890">
    <property type="entry name" value="XS domain"/>
    <property type="match status" value="1"/>
</dbReference>
<proteinExistence type="predicted"/>
<name>A0A5B6X6K3_9ROSI</name>
<dbReference type="AlphaFoldDB" id="A0A5B6X6K3"/>
<dbReference type="InterPro" id="IPR005380">
    <property type="entry name" value="XS_domain"/>
</dbReference>
<dbReference type="GO" id="GO:0080188">
    <property type="term" value="P:gene silencing by siRNA-directed DNA methylation"/>
    <property type="evidence" value="ECO:0007669"/>
    <property type="project" value="InterPro"/>
</dbReference>
<evidence type="ECO:0000313" key="4">
    <source>
        <dbReference type="Proteomes" id="UP000325315"/>
    </source>
</evidence>
<accession>A0A5B6X6K3</accession>
<evidence type="ECO:0000259" key="2">
    <source>
        <dbReference type="Pfam" id="PF03468"/>
    </source>
</evidence>
<feature type="domain" description="XS" evidence="2">
    <location>
        <begin position="66"/>
        <end position="173"/>
    </location>
</feature>
<dbReference type="Proteomes" id="UP000325315">
    <property type="component" value="Unassembled WGS sequence"/>
</dbReference>
<dbReference type="PANTHER" id="PTHR21596:SF3">
    <property type="entry name" value="FACTOR OF DNA METHYLATION 1-RELATED"/>
    <property type="match status" value="1"/>
</dbReference>
<keyword evidence="4" id="KW-1185">Reference proteome</keyword>
<protein>
    <submittedName>
        <fullName evidence="3">Factor of DNA methylation 1-like</fullName>
    </submittedName>
</protein>
<keyword evidence="1" id="KW-0175">Coiled coil</keyword>
<dbReference type="EMBL" id="SMMG02000001">
    <property type="protein sequence ID" value="KAA3489383.1"/>
    <property type="molecule type" value="Genomic_DNA"/>
</dbReference>